<dbReference type="Pfam" id="PF12680">
    <property type="entry name" value="SnoaL_2"/>
    <property type="match status" value="1"/>
</dbReference>
<dbReference type="InterPro" id="IPR037401">
    <property type="entry name" value="SnoaL-like"/>
</dbReference>
<organism evidence="3 4">
    <name type="scientific">Chryseolinea serpens</name>
    <dbReference type="NCBI Taxonomy" id="947013"/>
    <lineage>
        <taxon>Bacteria</taxon>
        <taxon>Pseudomonadati</taxon>
        <taxon>Bacteroidota</taxon>
        <taxon>Cytophagia</taxon>
        <taxon>Cytophagales</taxon>
        <taxon>Fulvivirgaceae</taxon>
        <taxon>Chryseolinea</taxon>
    </lineage>
</organism>
<feature type="signal peptide" evidence="1">
    <location>
        <begin position="1"/>
        <end position="20"/>
    </location>
</feature>
<feature type="domain" description="SnoaL-like" evidence="2">
    <location>
        <begin position="33"/>
        <end position="139"/>
    </location>
</feature>
<gene>
    <name evidence="3" type="ORF">SAMN04488109_5903</name>
</gene>
<proteinExistence type="predicted"/>
<dbReference type="SUPFAM" id="SSF54427">
    <property type="entry name" value="NTF2-like"/>
    <property type="match status" value="1"/>
</dbReference>
<dbReference type="RefSeq" id="WP_245804198.1">
    <property type="nucleotide sequence ID" value="NZ_FQWQ01000005.1"/>
</dbReference>
<name>A0A1M5WQ54_9BACT</name>
<protein>
    <recommendedName>
        <fullName evidence="2">SnoaL-like domain-containing protein</fullName>
    </recommendedName>
</protein>
<evidence type="ECO:0000259" key="2">
    <source>
        <dbReference type="Pfam" id="PF12680"/>
    </source>
</evidence>
<sequence>MKKINAFIFLMTCVVFQHYAQQPATPPQPDQVVREFLFGVQQHDREKVKSMLHPQVQWEQPGNNRLSGTKKSAEEVMEMGRIMGEWSERTLRLASIEQCGTNGNTVAVRLRWTAAQPTGKVLDVGNVDIYTVENGKITHARIYSEDIFQEDRFWGK</sequence>
<dbReference type="EMBL" id="FQWQ01000005">
    <property type="protein sequence ID" value="SHH89611.1"/>
    <property type="molecule type" value="Genomic_DNA"/>
</dbReference>
<dbReference type="STRING" id="947013.SAMN04488109_5903"/>
<dbReference type="InterPro" id="IPR032710">
    <property type="entry name" value="NTF2-like_dom_sf"/>
</dbReference>
<dbReference type="Gene3D" id="3.10.450.50">
    <property type="match status" value="1"/>
</dbReference>
<evidence type="ECO:0000256" key="1">
    <source>
        <dbReference type="SAM" id="SignalP"/>
    </source>
</evidence>
<feature type="chain" id="PRO_5012093191" description="SnoaL-like domain-containing protein" evidence="1">
    <location>
        <begin position="21"/>
        <end position="156"/>
    </location>
</feature>
<evidence type="ECO:0000313" key="3">
    <source>
        <dbReference type="EMBL" id="SHH89611.1"/>
    </source>
</evidence>
<keyword evidence="4" id="KW-1185">Reference proteome</keyword>
<accession>A0A1M5WQ54</accession>
<evidence type="ECO:0000313" key="4">
    <source>
        <dbReference type="Proteomes" id="UP000184212"/>
    </source>
</evidence>
<keyword evidence="1" id="KW-0732">Signal</keyword>
<dbReference type="Proteomes" id="UP000184212">
    <property type="component" value="Unassembled WGS sequence"/>
</dbReference>
<reference evidence="3 4" key="1">
    <citation type="submission" date="2016-11" db="EMBL/GenBank/DDBJ databases">
        <authorList>
            <person name="Jaros S."/>
            <person name="Januszkiewicz K."/>
            <person name="Wedrychowicz H."/>
        </authorList>
    </citation>
    <scope>NUCLEOTIDE SEQUENCE [LARGE SCALE GENOMIC DNA]</scope>
    <source>
        <strain evidence="3 4">DSM 24574</strain>
    </source>
</reference>
<dbReference type="AlphaFoldDB" id="A0A1M5WQ54"/>